<feature type="compositionally biased region" description="Basic and acidic residues" evidence="3">
    <location>
        <begin position="22"/>
        <end position="37"/>
    </location>
</feature>
<protein>
    <submittedName>
        <fullName evidence="7">Putative prolyl aminopeptidase protein</fullName>
    </submittedName>
</protein>
<dbReference type="AlphaFoldDB" id="M7T486"/>
<dbReference type="Proteomes" id="UP000012174">
    <property type="component" value="Unassembled WGS sequence"/>
</dbReference>
<name>M7T486_EUTLA</name>
<reference evidence="8" key="1">
    <citation type="journal article" date="2013" name="Genome Announc.">
        <title>Draft genome sequence of the grapevine dieback fungus Eutypa lata UCR-EL1.</title>
        <authorList>
            <person name="Blanco-Ulate B."/>
            <person name="Rolshausen P.E."/>
            <person name="Cantu D."/>
        </authorList>
    </citation>
    <scope>NUCLEOTIDE SEQUENCE [LARGE SCALE GENOMIC DNA]</scope>
    <source>
        <strain evidence="8">UCR-EL1</strain>
    </source>
</reference>
<keyword evidence="4" id="KW-0812">Transmembrane</keyword>
<organism evidence="7 8">
    <name type="scientific">Eutypa lata (strain UCR-EL1)</name>
    <name type="common">Grapevine dieback disease fungus</name>
    <name type="synonym">Eutypa armeniacae</name>
    <dbReference type="NCBI Taxonomy" id="1287681"/>
    <lineage>
        <taxon>Eukaryota</taxon>
        <taxon>Fungi</taxon>
        <taxon>Dikarya</taxon>
        <taxon>Ascomycota</taxon>
        <taxon>Pezizomycotina</taxon>
        <taxon>Sordariomycetes</taxon>
        <taxon>Xylariomycetidae</taxon>
        <taxon>Xylariales</taxon>
        <taxon>Diatrypaceae</taxon>
        <taxon>Eutypa</taxon>
    </lineage>
</organism>
<evidence type="ECO:0000259" key="5">
    <source>
        <dbReference type="Pfam" id="PF00561"/>
    </source>
</evidence>
<sequence>MLSIINAWDEWRETSEFLQSQPKREPSVDETSARDEQSGVDSTRSTKGKLVYWGFSYGTLLGATFAAMFPDKVGRVILDGVVDADHYVGPTWVDSLIDTDAIWDQFFVGCHEAGPSCKLFRPGDEVEDVRDRFYALMDQLQKQPAIAISPLLDANLPVLITASDVKMIVFSSLYAPITAFSGIANFLDVILEGRLDQVTGRPVIPMLCHDIELPMWPTDAQATVMCSDKRYKLNEDVPALGELFEKMASYSWFADGWMGINLGCNGWEIETKDPPMRWDDHPSHKPTPIDTDFPLLFLSNRRDPVTPLHAALKMTRKFSNASIVEQVADGHCTISCISACTIGHVRAYINEGTLPPPPKFSSEDEGDWATCECNENPWTSFDASEGTPEEHTLEELDIMASYHDLRNHFVSQMVSQVVDEFNPLRHFIMDMPLHPARKSQTCDERRLGSLG</sequence>
<dbReference type="PANTHER" id="PTHR43248:SF25">
    <property type="entry name" value="AB HYDROLASE-1 DOMAIN-CONTAINING PROTEIN-RELATED"/>
    <property type="match status" value="1"/>
</dbReference>
<dbReference type="OrthoDB" id="425534at2759"/>
<dbReference type="EMBL" id="KB705599">
    <property type="protein sequence ID" value="EMR71683.1"/>
    <property type="molecule type" value="Genomic_DNA"/>
</dbReference>
<evidence type="ECO:0000256" key="2">
    <source>
        <dbReference type="ARBA" id="ARBA00022801"/>
    </source>
</evidence>
<dbReference type="eggNOG" id="ENOG502RY03">
    <property type="taxonomic scope" value="Eukaryota"/>
</dbReference>
<dbReference type="InterPro" id="IPR029058">
    <property type="entry name" value="AB_hydrolase_fold"/>
</dbReference>
<dbReference type="Pfam" id="PF08386">
    <property type="entry name" value="Abhydrolase_4"/>
    <property type="match status" value="1"/>
</dbReference>
<gene>
    <name evidence="7" type="ORF">UCREL1_1276</name>
</gene>
<evidence type="ECO:0000256" key="1">
    <source>
        <dbReference type="ARBA" id="ARBA00010088"/>
    </source>
</evidence>
<accession>M7T486</accession>
<feature type="domain" description="Peptidase S33 tripeptidyl aminopeptidase-like C-terminal" evidence="6">
    <location>
        <begin position="253"/>
        <end position="356"/>
    </location>
</feature>
<evidence type="ECO:0000256" key="4">
    <source>
        <dbReference type="SAM" id="Phobius"/>
    </source>
</evidence>
<keyword evidence="7" id="KW-0031">Aminopeptidase</keyword>
<dbReference type="PANTHER" id="PTHR43248">
    <property type="entry name" value="2-SUCCINYL-6-HYDROXY-2,4-CYCLOHEXADIENE-1-CARBOXYLATE SYNTHASE"/>
    <property type="match status" value="1"/>
</dbReference>
<comment type="similarity">
    <text evidence="1">Belongs to the peptidase S33 family.</text>
</comment>
<dbReference type="OMA" id="ETHCDAN"/>
<dbReference type="GO" id="GO:0004177">
    <property type="term" value="F:aminopeptidase activity"/>
    <property type="evidence" value="ECO:0007669"/>
    <property type="project" value="UniProtKB-KW"/>
</dbReference>
<proteinExistence type="inferred from homology"/>
<dbReference type="InterPro" id="IPR013595">
    <property type="entry name" value="Pept_S33_TAP-like_C"/>
</dbReference>
<keyword evidence="2" id="KW-0378">Hydrolase</keyword>
<keyword evidence="4" id="KW-0472">Membrane</keyword>
<dbReference type="SUPFAM" id="SSF53474">
    <property type="entry name" value="alpha/beta-Hydrolases"/>
    <property type="match status" value="1"/>
</dbReference>
<dbReference type="InterPro" id="IPR000073">
    <property type="entry name" value="AB_hydrolase_1"/>
</dbReference>
<keyword evidence="7" id="KW-0645">Protease</keyword>
<dbReference type="Pfam" id="PF00561">
    <property type="entry name" value="Abhydrolase_1"/>
    <property type="match status" value="1"/>
</dbReference>
<feature type="region of interest" description="Disordered" evidence="3">
    <location>
        <begin position="16"/>
        <end position="42"/>
    </location>
</feature>
<evidence type="ECO:0000313" key="8">
    <source>
        <dbReference type="Proteomes" id="UP000012174"/>
    </source>
</evidence>
<evidence type="ECO:0000313" key="7">
    <source>
        <dbReference type="EMBL" id="EMR71683.1"/>
    </source>
</evidence>
<keyword evidence="4" id="KW-1133">Transmembrane helix</keyword>
<dbReference type="InterPro" id="IPR051601">
    <property type="entry name" value="Serine_prot/Carboxylest_S33"/>
</dbReference>
<dbReference type="HOGENOM" id="CLU_633223_0_0_1"/>
<dbReference type="Gene3D" id="3.40.50.1820">
    <property type="entry name" value="alpha/beta hydrolase"/>
    <property type="match status" value="1"/>
</dbReference>
<evidence type="ECO:0000259" key="6">
    <source>
        <dbReference type="Pfam" id="PF08386"/>
    </source>
</evidence>
<feature type="domain" description="AB hydrolase-1" evidence="5">
    <location>
        <begin position="47"/>
        <end position="105"/>
    </location>
</feature>
<feature type="transmembrane region" description="Helical" evidence="4">
    <location>
        <begin position="50"/>
        <end position="69"/>
    </location>
</feature>
<dbReference type="KEGG" id="ela:UCREL1_1276"/>
<keyword evidence="8" id="KW-1185">Reference proteome</keyword>
<evidence type="ECO:0000256" key="3">
    <source>
        <dbReference type="SAM" id="MobiDB-lite"/>
    </source>
</evidence>